<protein>
    <submittedName>
        <fullName evidence="1">Uncharacterized protein</fullName>
    </submittedName>
</protein>
<reference evidence="1" key="1">
    <citation type="submission" date="2022-02" db="EMBL/GenBank/DDBJ databases">
        <title>Plant Genome Project.</title>
        <authorList>
            <person name="Zhang R.-G."/>
        </authorList>
    </citation>
    <scope>NUCLEOTIDE SEQUENCE</scope>
    <source>
        <strain evidence="1">AT1</strain>
    </source>
</reference>
<evidence type="ECO:0000313" key="2">
    <source>
        <dbReference type="Proteomes" id="UP001062846"/>
    </source>
</evidence>
<dbReference type="EMBL" id="CM046397">
    <property type="protein sequence ID" value="KAI8533753.1"/>
    <property type="molecule type" value="Genomic_DNA"/>
</dbReference>
<sequence length="62" mass="7459">MYWLSSLSFAYYRKQPRVGESRNGNINRLHKESEFYLVLVLVHSSMEEITNLMLQSNYWQSL</sequence>
<proteinExistence type="predicted"/>
<dbReference type="Proteomes" id="UP001062846">
    <property type="component" value="Chromosome 10"/>
</dbReference>
<accession>A0ACC0LZZ6</accession>
<organism evidence="1 2">
    <name type="scientific">Rhododendron molle</name>
    <name type="common">Chinese azalea</name>
    <name type="synonym">Azalea mollis</name>
    <dbReference type="NCBI Taxonomy" id="49168"/>
    <lineage>
        <taxon>Eukaryota</taxon>
        <taxon>Viridiplantae</taxon>
        <taxon>Streptophyta</taxon>
        <taxon>Embryophyta</taxon>
        <taxon>Tracheophyta</taxon>
        <taxon>Spermatophyta</taxon>
        <taxon>Magnoliopsida</taxon>
        <taxon>eudicotyledons</taxon>
        <taxon>Gunneridae</taxon>
        <taxon>Pentapetalae</taxon>
        <taxon>asterids</taxon>
        <taxon>Ericales</taxon>
        <taxon>Ericaceae</taxon>
        <taxon>Ericoideae</taxon>
        <taxon>Rhodoreae</taxon>
        <taxon>Rhododendron</taxon>
    </lineage>
</organism>
<name>A0ACC0LZZ6_RHOML</name>
<evidence type="ECO:0000313" key="1">
    <source>
        <dbReference type="EMBL" id="KAI8533753.1"/>
    </source>
</evidence>
<comment type="caution">
    <text evidence="1">The sequence shown here is derived from an EMBL/GenBank/DDBJ whole genome shotgun (WGS) entry which is preliminary data.</text>
</comment>
<keyword evidence="2" id="KW-1185">Reference proteome</keyword>
<gene>
    <name evidence="1" type="ORF">RHMOL_Rhmol10G0033700</name>
</gene>